<keyword evidence="2" id="KW-1185">Reference proteome</keyword>
<dbReference type="InParanoid" id="A0A090CUU9"/>
<accession>A0A090CUU9</accession>
<sequence length="183" mass="21460">MERPTVTPGPQWNEDIMATDNSHYNHSNWDAAVPRILELLDRLEEANIYFGSLVWEHDWEKRDLIEDIQSMRQMLREGLAESSLYHSQVRRVLDANAREVISNLEAALRAERSKNWELSYYARDIEEDKWKLQVKLRDSVPGQKDWNPLSRAKTAMERALEMEIAELTEKIRNPKGRGRAKSV</sequence>
<evidence type="ECO:0000313" key="1">
    <source>
        <dbReference type="EMBL" id="CDP30252.1"/>
    </source>
</evidence>
<dbReference type="AlphaFoldDB" id="A0A090CUU9"/>
<protein>
    <submittedName>
        <fullName evidence="1">Uncharacterized protein</fullName>
    </submittedName>
</protein>
<organism evidence="1 2">
    <name type="scientific">Podospora anserina (strain S / ATCC MYA-4624 / DSM 980 / FGSC 10383)</name>
    <name type="common">Pleurage anserina</name>
    <dbReference type="NCBI Taxonomy" id="515849"/>
    <lineage>
        <taxon>Eukaryota</taxon>
        <taxon>Fungi</taxon>
        <taxon>Dikarya</taxon>
        <taxon>Ascomycota</taxon>
        <taxon>Pezizomycotina</taxon>
        <taxon>Sordariomycetes</taxon>
        <taxon>Sordariomycetidae</taxon>
        <taxon>Sordariales</taxon>
        <taxon>Podosporaceae</taxon>
        <taxon>Podospora</taxon>
        <taxon>Podospora anserina</taxon>
    </lineage>
</organism>
<dbReference type="EMBL" id="FO904940">
    <property type="protein sequence ID" value="CDP30252.1"/>
    <property type="molecule type" value="Genomic_DNA"/>
</dbReference>
<reference evidence="1 2" key="1">
    <citation type="journal article" date="2008" name="Genome Biol.">
        <title>The genome sequence of the model ascomycete fungus Podospora anserina.</title>
        <authorList>
            <person name="Espagne E."/>
            <person name="Lespinet O."/>
            <person name="Malagnac F."/>
            <person name="Da Silva C."/>
            <person name="Jaillon O."/>
            <person name="Porcel B.M."/>
            <person name="Couloux A."/>
            <person name="Aury J.-M."/>
            <person name="Segurens B."/>
            <person name="Poulain J."/>
            <person name="Anthouard V."/>
            <person name="Grossetete S."/>
            <person name="Khalili H."/>
            <person name="Coppin E."/>
            <person name="Dequard-Chablat M."/>
            <person name="Picard M."/>
            <person name="Contamine V."/>
            <person name="Arnaise S."/>
            <person name="Bourdais A."/>
            <person name="Berteaux-Lecellier V."/>
            <person name="Gautheret D."/>
            <person name="de Vries R.P."/>
            <person name="Battaglia E."/>
            <person name="Coutinho P.M."/>
            <person name="Danchin E.G.J."/>
            <person name="Henrissat B."/>
            <person name="El Khoury R."/>
            <person name="Sainsard-Chanet A."/>
            <person name="Boivin A."/>
            <person name="Pinan-Lucarre B."/>
            <person name="Sellem C.H."/>
            <person name="Debuchy R."/>
            <person name="Wincker P."/>
            <person name="Weissenbach J."/>
            <person name="Silar P."/>
        </authorList>
    </citation>
    <scope>NUCLEOTIDE SEQUENCE [LARGE SCALE GENOMIC DNA]</scope>
    <source>
        <strain evidence="2">S / ATCC MYA-4624 / DSM 980 / FGSC 10383</strain>
    </source>
</reference>
<reference evidence="2" key="2">
    <citation type="journal article" date="2014" name="Genetics">
        <title>Maintaining two mating types: Structure of the mating type locus and its role in heterokaryosis in Podospora anserina.</title>
        <authorList>
            <person name="Grognet P."/>
            <person name="Bidard F."/>
            <person name="Kuchly C."/>
            <person name="Tong L.C.H."/>
            <person name="Coppin E."/>
            <person name="Benkhali J.A."/>
            <person name="Couloux A."/>
            <person name="Wincker P."/>
            <person name="Debuchy R."/>
            <person name="Silar P."/>
        </authorList>
    </citation>
    <scope>GENOME REANNOTATION</scope>
    <source>
        <strain evidence="2">S / ATCC MYA-4624 / DSM 980 / FGSC 10383</strain>
    </source>
</reference>
<proteinExistence type="predicted"/>
<dbReference type="Proteomes" id="UP000001197">
    <property type="component" value="Chromosome 5"/>
</dbReference>
<evidence type="ECO:0000313" key="2">
    <source>
        <dbReference type="Proteomes" id="UP000001197"/>
    </source>
</evidence>
<name>A0A090CUU9_PODAN</name>